<protein>
    <submittedName>
        <fullName evidence="1">Uncharacterized protein</fullName>
    </submittedName>
</protein>
<organism evidence="1 2">
    <name type="scientific">Zarea fungicola</name>
    <dbReference type="NCBI Taxonomy" id="93591"/>
    <lineage>
        <taxon>Eukaryota</taxon>
        <taxon>Fungi</taxon>
        <taxon>Dikarya</taxon>
        <taxon>Ascomycota</taxon>
        <taxon>Pezizomycotina</taxon>
        <taxon>Sordariomycetes</taxon>
        <taxon>Hypocreomycetidae</taxon>
        <taxon>Hypocreales</taxon>
        <taxon>Cordycipitaceae</taxon>
        <taxon>Zarea</taxon>
    </lineage>
</organism>
<sequence length="352" mass="39147">MMAKNQTLENIVEELGKSFDTFSSQLIRSGFLASHSEVATSFRDTLKTFASLSQQAHRETVDVEQCPAHSADEATATEPKVPPESSSNEEISILPQVPSTPVSSVYPQPPFIRTPMQNLAPGLRIMQTISPILSTDYWKGDILNNSDLPFQQVLLRSTLLESHKYLRQKHFEIHMTSWMSQCHAYSLKIRSAMEMLRLNSIILQLIAMQDQERAGRGDLFGLEPTGLAATPELISTRKFDLEDMLNLGSQLRSNMISDGVQLPDLITPAEVETYLVSLGMISYNRQHIQMAVELEDEFSGTGRQVVIMIDTQTLIHGLLTVAVCLGDCVGFPLSKLNDCITSATMDVKERTA</sequence>
<evidence type="ECO:0000313" key="1">
    <source>
        <dbReference type="EMBL" id="KAJ2982509.1"/>
    </source>
</evidence>
<proteinExistence type="predicted"/>
<evidence type="ECO:0000313" key="2">
    <source>
        <dbReference type="Proteomes" id="UP001143910"/>
    </source>
</evidence>
<comment type="caution">
    <text evidence="1">The sequence shown here is derived from an EMBL/GenBank/DDBJ whole genome shotgun (WGS) entry which is preliminary data.</text>
</comment>
<dbReference type="EMBL" id="JANJQO010000072">
    <property type="protein sequence ID" value="KAJ2982509.1"/>
    <property type="molecule type" value="Genomic_DNA"/>
</dbReference>
<reference evidence="1" key="1">
    <citation type="submission" date="2022-08" db="EMBL/GenBank/DDBJ databases">
        <title>Genome Sequence of Lecanicillium fungicola.</title>
        <authorList>
            <person name="Buettner E."/>
        </authorList>
    </citation>
    <scope>NUCLEOTIDE SEQUENCE</scope>
    <source>
        <strain evidence="1">Babe33</strain>
    </source>
</reference>
<dbReference type="Proteomes" id="UP001143910">
    <property type="component" value="Unassembled WGS sequence"/>
</dbReference>
<name>A0ACC1NVQ9_9HYPO</name>
<gene>
    <name evidence="1" type="ORF">NQ176_g1339</name>
</gene>
<keyword evidence="2" id="KW-1185">Reference proteome</keyword>
<accession>A0ACC1NVQ9</accession>